<reference evidence="2" key="1">
    <citation type="submission" date="2021-08" db="EMBL/GenBank/DDBJ databases">
        <title>WGS assembly of Ceratopteris richardii.</title>
        <authorList>
            <person name="Marchant D.B."/>
            <person name="Chen G."/>
            <person name="Jenkins J."/>
            <person name="Shu S."/>
            <person name="Leebens-Mack J."/>
            <person name="Grimwood J."/>
            <person name="Schmutz J."/>
            <person name="Soltis P."/>
            <person name="Soltis D."/>
            <person name="Chen Z.-H."/>
        </authorList>
    </citation>
    <scope>NUCLEOTIDE SEQUENCE</scope>
    <source>
        <strain evidence="2">Whitten #5841</strain>
        <tissue evidence="2">Leaf</tissue>
    </source>
</reference>
<keyword evidence="3" id="KW-1185">Reference proteome</keyword>
<evidence type="ECO:0000313" key="2">
    <source>
        <dbReference type="EMBL" id="KAH7428445.1"/>
    </source>
</evidence>
<feature type="compositionally biased region" description="Basic residues" evidence="1">
    <location>
        <begin position="158"/>
        <end position="189"/>
    </location>
</feature>
<dbReference type="Proteomes" id="UP000825935">
    <property type="component" value="Chromosome 9"/>
</dbReference>
<feature type="compositionally biased region" description="Basic and acidic residues" evidence="1">
    <location>
        <begin position="101"/>
        <end position="129"/>
    </location>
</feature>
<evidence type="ECO:0000313" key="3">
    <source>
        <dbReference type="Proteomes" id="UP000825935"/>
    </source>
</evidence>
<dbReference type="AlphaFoldDB" id="A0A8T2U477"/>
<sequence>MDISSLALRSTRAAMGLSVLSTALPSASSTSLSVPSFSVINSDLLHRSIMSVSTCTSGALPMPRLLSQKPLHFQAPPSSKLRCYGSNVAEDAKRKFAKTASDVEKSSKEMGGKAREHAEGMADEAKRRTEAVTAKLRRKESRQSLALENCRKVCSERPRRRKNLLKRTRSMEKKKRRALRSLQKRKLEI</sequence>
<feature type="region of interest" description="Disordered" evidence="1">
    <location>
        <begin position="156"/>
        <end position="189"/>
    </location>
</feature>
<evidence type="ECO:0000256" key="1">
    <source>
        <dbReference type="SAM" id="MobiDB-lite"/>
    </source>
</evidence>
<feature type="region of interest" description="Disordered" evidence="1">
    <location>
        <begin position="98"/>
        <end position="129"/>
    </location>
</feature>
<comment type="caution">
    <text evidence="2">The sequence shown here is derived from an EMBL/GenBank/DDBJ whole genome shotgun (WGS) entry which is preliminary data.</text>
</comment>
<protein>
    <submittedName>
        <fullName evidence="2">Uncharacterized protein</fullName>
    </submittedName>
</protein>
<accession>A0A8T2U477</accession>
<proteinExistence type="predicted"/>
<name>A0A8T2U477_CERRI</name>
<dbReference type="EMBL" id="CM035414">
    <property type="protein sequence ID" value="KAH7428445.1"/>
    <property type="molecule type" value="Genomic_DNA"/>
</dbReference>
<gene>
    <name evidence="2" type="ORF">KP509_09G002100</name>
</gene>
<organism evidence="2 3">
    <name type="scientific">Ceratopteris richardii</name>
    <name type="common">Triangle waterfern</name>
    <dbReference type="NCBI Taxonomy" id="49495"/>
    <lineage>
        <taxon>Eukaryota</taxon>
        <taxon>Viridiplantae</taxon>
        <taxon>Streptophyta</taxon>
        <taxon>Embryophyta</taxon>
        <taxon>Tracheophyta</taxon>
        <taxon>Polypodiopsida</taxon>
        <taxon>Polypodiidae</taxon>
        <taxon>Polypodiales</taxon>
        <taxon>Pteridineae</taxon>
        <taxon>Pteridaceae</taxon>
        <taxon>Parkerioideae</taxon>
        <taxon>Ceratopteris</taxon>
    </lineage>
</organism>